<gene>
    <name evidence="3" type="ORF">ACI76L_05380</name>
</gene>
<dbReference type="InterPro" id="IPR013815">
    <property type="entry name" value="ATP_grasp_subdomain_1"/>
</dbReference>
<dbReference type="Pfam" id="PF08443">
    <property type="entry name" value="RimK"/>
    <property type="match status" value="1"/>
</dbReference>
<comment type="caution">
    <text evidence="3">The sequence shown here is derived from an EMBL/GenBank/DDBJ whole genome shotgun (WGS) entry which is preliminary data.</text>
</comment>
<protein>
    <submittedName>
        <fullName evidence="3">RimK family alpha-L-glutamate ligase</fullName>
    </submittedName>
</protein>
<evidence type="ECO:0000313" key="4">
    <source>
        <dbReference type="Proteomes" id="UP001622370"/>
    </source>
</evidence>
<keyword evidence="1" id="KW-0067">ATP-binding</keyword>
<dbReference type="RefSeq" id="WP_203966793.1">
    <property type="nucleotide sequence ID" value="NZ_BOPJ01000005.1"/>
</dbReference>
<evidence type="ECO:0000313" key="3">
    <source>
        <dbReference type="EMBL" id="MFK8293205.1"/>
    </source>
</evidence>
<dbReference type="InterPro" id="IPR011761">
    <property type="entry name" value="ATP-grasp"/>
</dbReference>
<dbReference type="PANTHER" id="PTHR21621:SF0">
    <property type="entry name" value="BETA-CITRYLGLUTAMATE SYNTHASE B-RELATED"/>
    <property type="match status" value="1"/>
</dbReference>
<dbReference type="Gene3D" id="3.30.470.20">
    <property type="entry name" value="ATP-grasp fold, B domain"/>
    <property type="match status" value="1"/>
</dbReference>
<keyword evidence="3" id="KW-0436">Ligase</keyword>
<dbReference type="Gene3D" id="3.30.1490.20">
    <property type="entry name" value="ATP-grasp fold, A domain"/>
    <property type="match status" value="1"/>
</dbReference>
<dbReference type="PANTHER" id="PTHR21621">
    <property type="entry name" value="RIBOSOMAL PROTEIN S6 MODIFICATION PROTEIN"/>
    <property type="match status" value="1"/>
</dbReference>
<organism evidence="3 4">
    <name type="scientific">Capnocytophaga stomatis</name>
    <dbReference type="NCBI Taxonomy" id="1848904"/>
    <lineage>
        <taxon>Bacteria</taxon>
        <taxon>Pseudomonadati</taxon>
        <taxon>Bacteroidota</taxon>
        <taxon>Flavobacteriia</taxon>
        <taxon>Flavobacteriales</taxon>
        <taxon>Flavobacteriaceae</taxon>
        <taxon>Capnocytophaga</taxon>
    </lineage>
</organism>
<dbReference type="GO" id="GO:0016874">
    <property type="term" value="F:ligase activity"/>
    <property type="evidence" value="ECO:0007669"/>
    <property type="project" value="UniProtKB-KW"/>
</dbReference>
<keyword evidence="1" id="KW-0547">Nucleotide-binding</keyword>
<dbReference type="SUPFAM" id="SSF56059">
    <property type="entry name" value="Glutathione synthetase ATP-binding domain-like"/>
    <property type="match status" value="1"/>
</dbReference>
<evidence type="ECO:0000256" key="1">
    <source>
        <dbReference type="PROSITE-ProRule" id="PRU00409"/>
    </source>
</evidence>
<dbReference type="Proteomes" id="UP001622370">
    <property type="component" value="Unassembled WGS sequence"/>
</dbReference>
<reference evidence="3 4" key="1">
    <citation type="journal article" date="2016" name="Sci. Rep.">
        <title>Whole genome sequencing identifies a novel species of the genus Capnocytophaga isolated from dog and cat bite wounds in humans.</title>
        <authorList>
            <person name="Zangenah S."/>
            <person name="Abbasi N."/>
            <person name="Andersson A.F."/>
            <person name="Bergman P."/>
        </authorList>
    </citation>
    <scope>NUCLEOTIDE SEQUENCE [LARGE SCALE GENOMIC DNA]</scope>
    <source>
        <strain evidence="3 4">W5</strain>
    </source>
</reference>
<accession>A0ABW8QAS8</accession>
<sequence>MKLIDQIKRTGLYHKFRQTGLAKNFYLKRGVILDEERIEKRLSKAPAILLKTPLTKRIKVGVVKDGNINIEGYTHHTSSWIFYERFLKNNQIDYQFYDIYRHDWLEVATGLDIIMWHTHSSPADMYIAESKIYILEKILKKTCFPSFHEVWQYEDKNRAAYLYKALNLPLIKTFVSNSKKDALSVVERSRFPIIYKTYIGSGSKGVTKVNSLSQAKKIINKIFSHKGLKTVYPYFRQKDTVLFQAFIPNAEYDLRIMMIGNKAFGYYRYPKKNDFKASGAGIYEKKEIPKEALKVAINIKEKLNSRLMGVDLLFCNRSKQYKIIETSLFNQIDTPEQLVIDGVPGYYDLNTENYEFREGRFWIHELVMEHIIESYCKEAE</sequence>
<dbReference type="EMBL" id="JBJGWJ010000003">
    <property type="protein sequence ID" value="MFK8293205.1"/>
    <property type="molecule type" value="Genomic_DNA"/>
</dbReference>
<dbReference type="InterPro" id="IPR013651">
    <property type="entry name" value="ATP-grasp_RimK-type"/>
</dbReference>
<dbReference type="PROSITE" id="PS50975">
    <property type="entry name" value="ATP_GRASP"/>
    <property type="match status" value="1"/>
</dbReference>
<feature type="domain" description="ATP-grasp" evidence="2">
    <location>
        <begin position="160"/>
        <end position="355"/>
    </location>
</feature>
<keyword evidence="4" id="KW-1185">Reference proteome</keyword>
<evidence type="ECO:0000259" key="2">
    <source>
        <dbReference type="PROSITE" id="PS50975"/>
    </source>
</evidence>
<name>A0ABW8QAS8_9FLAO</name>
<proteinExistence type="predicted"/>